<evidence type="ECO:0000256" key="1">
    <source>
        <dbReference type="SAM" id="MobiDB-lite"/>
    </source>
</evidence>
<accession>A0A1V2T9M6</accession>
<reference evidence="2 3" key="1">
    <citation type="journal article" date="2016" name="Antonie Van Leeuwenhoek">
        <title>Nocardia donostiensis sp. nov., isolated from human respiratory specimens.</title>
        <authorList>
            <person name="Ercibengoa M."/>
            <person name="Bell M."/>
            <person name="Marimon J.M."/>
            <person name="Humrighouse B."/>
            <person name="Klenk H.P."/>
            <person name="Potter G."/>
            <person name="Perez-Trallero E."/>
        </authorList>
    </citation>
    <scope>NUCLEOTIDE SEQUENCE [LARGE SCALE GENOMIC DNA]</scope>
    <source>
        <strain evidence="2 3">X1655</strain>
    </source>
</reference>
<evidence type="ECO:0000313" key="3">
    <source>
        <dbReference type="Proteomes" id="UP000188836"/>
    </source>
</evidence>
<protein>
    <submittedName>
        <fullName evidence="2">Uncharacterized protein</fullName>
    </submittedName>
</protein>
<proteinExistence type="predicted"/>
<evidence type="ECO:0000313" key="2">
    <source>
        <dbReference type="EMBL" id="ONM46207.1"/>
    </source>
</evidence>
<name>A0A1V2T9M6_9NOCA</name>
<feature type="region of interest" description="Disordered" evidence="1">
    <location>
        <begin position="48"/>
        <end position="76"/>
    </location>
</feature>
<feature type="region of interest" description="Disordered" evidence="1">
    <location>
        <begin position="1"/>
        <end position="28"/>
    </location>
</feature>
<dbReference type="AlphaFoldDB" id="A0A1V2T9M6"/>
<sequence length="76" mass="8675">MMPILGWISPAASHRRGRDRRPIATGRQQGPVLDVAVLEPSRHYRWPDRRRLPEEADAGGPVQWHTPSTMVPSARW</sequence>
<comment type="caution">
    <text evidence="2">The sequence shown here is derived from an EMBL/GenBank/DDBJ whole genome shotgun (WGS) entry which is preliminary data.</text>
</comment>
<gene>
    <name evidence="2" type="ORF">B0T46_24385</name>
</gene>
<feature type="compositionally biased region" description="Polar residues" evidence="1">
    <location>
        <begin position="65"/>
        <end position="76"/>
    </location>
</feature>
<keyword evidence="3" id="KW-1185">Reference proteome</keyword>
<dbReference type="EMBL" id="MUMY01000029">
    <property type="protein sequence ID" value="ONM46207.1"/>
    <property type="molecule type" value="Genomic_DNA"/>
</dbReference>
<dbReference type="Proteomes" id="UP000188836">
    <property type="component" value="Unassembled WGS sequence"/>
</dbReference>
<organism evidence="2 3">
    <name type="scientific">Nocardia donostiensis</name>
    <dbReference type="NCBI Taxonomy" id="1538463"/>
    <lineage>
        <taxon>Bacteria</taxon>
        <taxon>Bacillati</taxon>
        <taxon>Actinomycetota</taxon>
        <taxon>Actinomycetes</taxon>
        <taxon>Mycobacteriales</taxon>
        <taxon>Nocardiaceae</taxon>
        <taxon>Nocardia</taxon>
    </lineage>
</organism>